<keyword evidence="1" id="KW-0805">Transcription regulation</keyword>
<evidence type="ECO:0000313" key="7">
    <source>
        <dbReference type="Proteomes" id="UP000476411"/>
    </source>
</evidence>
<dbReference type="GO" id="GO:0006355">
    <property type="term" value="P:regulation of DNA-templated transcription"/>
    <property type="evidence" value="ECO:0007669"/>
    <property type="project" value="InterPro"/>
</dbReference>
<evidence type="ECO:0000256" key="3">
    <source>
        <dbReference type="ARBA" id="ARBA00023163"/>
    </source>
</evidence>
<dbReference type="Pfam" id="PF00196">
    <property type="entry name" value="GerE"/>
    <property type="match status" value="1"/>
</dbReference>
<keyword evidence="4" id="KW-1133">Transmembrane helix</keyword>
<dbReference type="RefSeq" id="WP_162331447.1">
    <property type="nucleotide sequence ID" value="NZ_CP048113.1"/>
</dbReference>
<dbReference type="PROSITE" id="PS00622">
    <property type="entry name" value="HTH_LUXR_1"/>
    <property type="match status" value="1"/>
</dbReference>
<evidence type="ECO:0000256" key="2">
    <source>
        <dbReference type="ARBA" id="ARBA00023125"/>
    </source>
</evidence>
<protein>
    <submittedName>
        <fullName evidence="6">DNA-binding response regulator</fullName>
    </submittedName>
</protein>
<dbReference type="CDD" id="cd06170">
    <property type="entry name" value="LuxR_C_like"/>
    <property type="match status" value="1"/>
</dbReference>
<name>A0A6B9ZBH7_9BACT</name>
<gene>
    <name evidence="6" type="ORF">GWR21_09150</name>
</gene>
<accession>A0A6B9ZBH7</accession>
<feature type="transmembrane region" description="Helical" evidence="4">
    <location>
        <begin position="12"/>
        <end position="30"/>
    </location>
</feature>
<organism evidence="6 7">
    <name type="scientific">Chitinophaga agri</name>
    <dbReference type="NCBI Taxonomy" id="2703787"/>
    <lineage>
        <taxon>Bacteria</taxon>
        <taxon>Pseudomonadati</taxon>
        <taxon>Bacteroidota</taxon>
        <taxon>Chitinophagia</taxon>
        <taxon>Chitinophagales</taxon>
        <taxon>Chitinophagaceae</taxon>
        <taxon>Chitinophaga</taxon>
    </lineage>
</organism>
<dbReference type="PANTHER" id="PTHR44688">
    <property type="entry name" value="DNA-BINDING TRANSCRIPTIONAL ACTIVATOR DEVR_DOSR"/>
    <property type="match status" value="1"/>
</dbReference>
<keyword evidence="4" id="KW-0812">Transmembrane</keyword>
<evidence type="ECO:0000259" key="5">
    <source>
        <dbReference type="PROSITE" id="PS50043"/>
    </source>
</evidence>
<reference evidence="6 7" key="1">
    <citation type="submission" date="2020-01" db="EMBL/GenBank/DDBJ databases">
        <title>Complete genome sequence of Chitinophaga sp. H33E-04 isolated from quinoa roots.</title>
        <authorList>
            <person name="Weon H.-Y."/>
            <person name="Lee S.A."/>
        </authorList>
    </citation>
    <scope>NUCLEOTIDE SEQUENCE [LARGE SCALE GENOMIC DNA]</scope>
    <source>
        <strain evidence="6 7">H33E-04</strain>
    </source>
</reference>
<evidence type="ECO:0000256" key="1">
    <source>
        <dbReference type="ARBA" id="ARBA00023015"/>
    </source>
</evidence>
<dbReference type="Gene3D" id="1.10.10.10">
    <property type="entry name" value="Winged helix-like DNA-binding domain superfamily/Winged helix DNA-binding domain"/>
    <property type="match status" value="1"/>
</dbReference>
<dbReference type="InterPro" id="IPR036388">
    <property type="entry name" value="WH-like_DNA-bd_sf"/>
</dbReference>
<feature type="transmembrane region" description="Helical" evidence="4">
    <location>
        <begin position="42"/>
        <end position="60"/>
    </location>
</feature>
<dbReference type="Proteomes" id="UP000476411">
    <property type="component" value="Chromosome"/>
</dbReference>
<dbReference type="AlphaFoldDB" id="A0A6B9ZBH7"/>
<keyword evidence="7" id="KW-1185">Reference proteome</keyword>
<sequence length="157" mass="17889">MILQFVKNNRENLLYGTLLAVLLFLLKWLEVRLVIIDHAFEVYVGAIALLFTGLGIWLALKLARPKVETVIVEKEVFIEKPAVFSLNEAALKDLNLSKRELEVLQLMAGGCSNQEIADQLYLSLNTIKTHSLRLFSKMDVERRTQAIEKAKRLNIIP</sequence>
<dbReference type="KEGG" id="chih:GWR21_09150"/>
<feature type="domain" description="HTH luxR-type" evidence="5">
    <location>
        <begin position="89"/>
        <end position="154"/>
    </location>
</feature>
<dbReference type="GO" id="GO:0003677">
    <property type="term" value="F:DNA binding"/>
    <property type="evidence" value="ECO:0007669"/>
    <property type="project" value="UniProtKB-KW"/>
</dbReference>
<dbReference type="EMBL" id="CP048113">
    <property type="protein sequence ID" value="QHS59752.1"/>
    <property type="molecule type" value="Genomic_DNA"/>
</dbReference>
<dbReference type="InterPro" id="IPR016032">
    <property type="entry name" value="Sig_transdc_resp-reg_C-effctor"/>
</dbReference>
<dbReference type="PROSITE" id="PS50043">
    <property type="entry name" value="HTH_LUXR_2"/>
    <property type="match status" value="1"/>
</dbReference>
<dbReference type="SMART" id="SM00421">
    <property type="entry name" value="HTH_LUXR"/>
    <property type="match status" value="1"/>
</dbReference>
<keyword evidence="2 6" id="KW-0238">DNA-binding</keyword>
<dbReference type="PRINTS" id="PR00038">
    <property type="entry name" value="HTHLUXR"/>
</dbReference>
<evidence type="ECO:0000313" key="6">
    <source>
        <dbReference type="EMBL" id="QHS59752.1"/>
    </source>
</evidence>
<keyword evidence="3" id="KW-0804">Transcription</keyword>
<dbReference type="InterPro" id="IPR000792">
    <property type="entry name" value="Tscrpt_reg_LuxR_C"/>
</dbReference>
<evidence type="ECO:0000256" key="4">
    <source>
        <dbReference type="SAM" id="Phobius"/>
    </source>
</evidence>
<keyword evidence="4" id="KW-0472">Membrane</keyword>
<dbReference type="SUPFAM" id="SSF46894">
    <property type="entry name" value="C-terminal effector domain of the bipartite response regulators"/>
    <property type="match status" value="1"/>
</dbReference>
<dbReference type="PANTHER" id="PTHR44688:SF16">
    <property type="entry name" value="DNA-BINDING TRANSCRIPTIONAL ACTIVATOR DEVR_DOSR"/>
    <property type="match status" value="1"/>
</dbReference>
<proteinExistence type="predicted"/>